<dbReference type="OrthoDB" id="5598420at2"/>
<dbReference type="Gene3D" id="3.30.530.50">
    <property type="match status" value="1"/>
</dbReference>
<dbReference type="GO" id="GO:0043165">
    <property type="term" value="P:Gram-negative-bacterium-type cell outer membrane assembly"/>
    <property type="evidence" value="ECO:0007669"/>
    <property type="project" value="UniProtKB-UniRule"/>
</dbReference>
<dbReference type="Pfam" id="PF06804">
    <property type="entry name" value="Lipoprotein_18"/>
    <property type="match status" value="1"/>
</dbReference>
<evidence type="ECO:0000256" key="3">
    <source>
        <dbReference type="ARBA" id="ARBA00023139"/>
    </source>
</evidence>
<accession>A0A553JN41</accession>
<proteinExistence type="inferred from homology"/>
<comment type="similarity">
    <text evidence="6">Belongs to the BamC family.</text>
</comment>
<comment type="function">
    <text evidence="6">Part of the outer membrane protein assembly complex, which is involved in assembly and insertion of beta-barrel proteins into the outer membrane.</text>
</comment>
<evidence type="ECO:0000256" key="5">
    <source>
        <dbReference type="ARBA" id="ARBA00023288"/>
    </source>
</evidence>
<dbReference type="PIRSF" id="PIRSF026343">
    <property type="entry name" value="NlpB"/>
    <property type="match status" value="1"/>
</dbReference>
<keyword evidence="5 6" id="KW-0449">Lipoprotein</keyword>
<keyword evidence="3 6" id="KW-0564">Palmitate</keyword>
<comment type="caution">
    <text evidence="7">The sequence shown here is derived from an EMBL/GenBank/DDBJ whole genome shotgun (WGS) entry which is preliminary data.</text>
</comment>
<dbReference type="Proteomes" id="UP000318126">
    <property type="component" value="Unassembled WGS sequence"/>
</dbReference>
<dbReference type="HAMAP" id="MF_00924">
    <property type="entry name" value="OM_assembly_BamC"/>
    <property type="match status" value="1"/>
</dbReference>
<dbReference type="RefSeq" id="WP_144040657.1">
    <property type="nucleotide sequence ID" value="NZ_BMPL01000015.1"/>
</dbReference>
<dbReference type="PROSITE" id="PS51257">
    <property type="entry name" value="PROKAR_LIPOPROTEIN"/>
    <property type="match status" value="1"/>
</dbReference>
<dbReference type="InterPro" id="IPR042268">
    <property type="entry name" value="BamC_C"/>
</dbReference>
<evidence type="ECO:0000256" key="1">
    <source>
        <dbReference type="ARBA" id="ARBA00022729"/>
    </source>
</evidence>
<organism evidence="7 8">
    <name type="scientific">Shewanella hanedai</name>
    <name type="common">Alteromonas hanedai</name>
    <dbReference type="NCBI Taxonomy" id="25"/>
    <lineage>
        <taxon>Bacteria</taxon>
        <taxon>Pseudomonadati</taxon>
        <taxon>Pseudomonadota</taxon>
        <taxon>Gammaproteobacteria</taxon>
        <taxon>Alteromonadales</taxon>
        <taxon>Shewanellaceae</taxon>
        <taxon>Shewanella</taxon>
    </lineage>
</organism>
<evidence type="ECO:0000313" key="7">
    <source>
        <dbReference type="EMBL" id="TRY13876.1"/>
    </source>
</evidence>
<comment type="subcellular location">
    <subcellularLocation>
        <location evidence="6">Cell outer membrane</location>
        <topology evidence="6">Lipid-anchor</topology>
    </subcellularLocation>
</comment>
<keyword evidence="4 6" id="KW-0998">Cell outer membrane</keyword>
<keyword evidence="1 6" id="KW-0732">Signal</keyword>
<comment type="subunit">
    <text evidence="6">Part of the Bam complex.</text>
</comment>
<evidence type="ECO:0000256" key="2">
    <source>
        <dbReference type="ARBA" id="ARBA00023136"/>
    </source>
</evidence>
<dbReference type="InterPro" id="IPR010653">
    <property type="entry name" value="NlpB/DapX"/>
</dbReference>
<evidence type="ECO:0000256" key="4">
    <source>
        <dbReference type="ARBA" id="ARBA00023237"/>
    </source>
</evidence>
<gene>
    <name evidence="6 7" type="primary">bamC</name>
    <name evidence="7" type="ORF">FN961_13265</name>
</gene>
<keyword evidence="2 6" id="KW-0472">Membrane</keyword>
<dbReference type="GO" id="GO:0009279">
    <property type="term" value="C:cell outer membrane"/>
    <property type="evidence" value="ECO:0007669"/>
    <property type="project" value="UniProtKB-SubCell"/>
</dbReference>
<dbReference type="Gene3D" id="3.30.310.170">
    <property type="entry name" value="Outer membrane protein assembly factor BamC"/>
    <property type="match status" value="1"/>
</dbReference>
<protein>
    <recommendedName>
        <fullName evidence="6">Outer membrane protein assembly factor BamC</fullName>
    </recommendedName>
</protein>
<dbReference type="EMBL" id="VKGK01000015">
    <property type="protein sequence ID" value="TRY13876.1"/>
    <property type="molecule type" value="Genomic_DNA"/>
</dbReference>
<sequence length="371" mass="41994">MLKKVTPLILIAAVTACSSPVDRRQANDGDAYINAEIEPALIIPDGLITPVYSKEYQIPQFGSKSDVELVGKRLDIRPPLQVLPMAEGTRVEEGSDNIKIVVESIDNNIDLKQELFDVLKSYLSSKSIAIMSEDYEKGIIETDWLESKEVIDSNLWGSDEIYLLRQRYQFHVDVRPHGRSGNISIDLIDHAESFNGEAQDIILSGEDKRRYTIDMLNNAVAYMSIKRAQSIKAKRIKESLGIYVSVVKGTGPDVEGDDVVQSYWLADAPFKRTWERLRIVLPELGFEIIDMDIGKGLYYVNVNDDSGFWSSLWNEKDLPIKEGSYRLQLKDTDDTTEIYLHDAQDIPLDNAVVEAVYEGLAELMKEDRKVR</sequence>
<name>A0A553JN41_SHEHA</name>
<reference evidence="8" key="1">
    <citation type="submission" date="2019-07" db="EMBL/GenBank/DDBJ databases">
        <title>Shewanella sp. YLB-08 draft genomic sequence.</title>
        <authorList>
            <person name="Yu L."/>
        </authorList>
    </citation>
    <scope>NUCLEOTIDE SEQUENCE [LARGE SCALE GENOMIC DNA]</scope>
    <source>
        <strain evidence="8">JCM 20706</strain>
    </source>
</reference>
<keyword evidence="8" id="KW-1185">Reference proteome</keyword>
<dbReference type="InterPro" id="IPR014524">
    <property type="entry name" value="BamC"/>
</dbReference>
<dbReference type="GO" id="GO:0051205">
    <property type="term" value="P:protein insertion into membrane"/>
    <property type="evidence" value="ECO:0007669"/>
    <property type="project" value="UniProtKB-UniRule"/>
</dbReference>
<dbReference type="AlphaFoldDB" id="A0A553JN41"/>
<evidence type="ECO:0000313" key="8">
    <source>
        <dbReference type="Proteomes" id="UP000318126"/>
    </source>
</evidence>
<evidence type="ECO:0000256" key="6">
    <source>
        <dbReference type="HAMAP-Rule" id="MF_00924"/>
    </source>
</evidence>